<dbReference type="InterPro" id="IPR020578">
    <property type="entry name" value="Aminotrans_V_PyrdxlP_BS"/>
</dbReference>
<dbReference type="EMBL" id="CP002801">
    <property type="protein sequence ID" value="AEH10127.1"/>
    <property type="molecule type" value="Genomic_DNA"/>
</dbReference>
<keyword evidence="5" id="KW-0479">Metal-binding</keyword>
<dbReference type="EC" id="2.8.1.7" evidence="3"/>
<proteinExistence type="inferred from homology"/>
<dbReference type="InterPro" id="IPR000192">
    <property type="entry name" value="Aminotrans_V_dom"/>
</dbReference>
<dbReference type="PROSITE" id="PS00595">
    <property type="entry name" value="AA_TRANSFER_CLASS_5"/>
    <property type="match status" value="1"/>
</dbReference>
<dbReference type="PIRSF" id="PIRSF005572">
    <property type="entry name" value="NifS"/>
    <property type="match status" value="1"/>
</dbReference>
<dbReference type="Gene3D" id="1.10.260.50">
    <property type="match status" value="1"/>
</dbReference>
<evidence type="ECO:0000256" key="4">
    <source>
        <dbReference type="ARBA" id="ARBA00022679"/>
    </source>
</evidence>
<evidence type="ECO:0000256" key="9">
    <source>
        <dbReference type="ARBA" id="ARBA00050776"/>
    </source>
</evidence>
<sequence>MTPMIYCDYNATTPVDPRVLDAMLPLFTEDFANASSGHAAGRAAARLVERAREQVAALVGAGRRSVVFTGGATEAANLAIHGVLAGAEPGRRRVLVAASEHKAVLAAAGQAARLHGGSVELIRVLRDGTPDLDHLAALLSKLSGQVGLVAVMAANSETGAIADVRQACRLTHGAGALYLCDVTQAAGKIPVALEAHGIDLAVLSAHKIYGPKGVGALVASRPLQNRLTPLIVGGGQERGLRSGTINSAGIVGFGRAAQLAAERLPADADRLRHLTALLHGLLTEKLPGVELNGPSVTRLPNTVNLRFAGADADAVMTSMPQVAVSAGSACKGSSTEPSHVLTAMGLDTTAALESLRFSLGRPTTEDEVHALATHVATAVTHVRSLHTHPHTTLRAHT</sequence>
<comment type="cofactor">
    <cofactor evidence="1 10">
        <name>pyridoxal 5'-phosphate</name>
        <dbReference type="ChEBI" id="CHEBI:597326"/>
    </cofactor>
</comment>
<keyword evidence="7" id="KW-0408">Iron</keyword>
<dbReference type="SUPFAM" id="SSF53383">
    <property type="entry name" value="PLP-dependent transferases"/>
    <property type="match status" value="1"/>
</dbReference>
<evidence type="ECO:0000256" key="6">
    <source>
        <dbReference type="ARBA" id="ARBA00022898"/>
    </source>
</evidence>
<dbReference type="InterPro" id="IPR016454">
    <property type="entry name" value="Cysteine_dSase"/>
</dbReference>
<name>F8B4Z5_9ACTN</name>
<evidence type="ECO:0000256" key="5">
    <source>
        <dbReference type="ARBA" id="ARBA00022723"/>
    </source>
</evidence>
<evidence type="ECO:0000256" key="8">
    <source>
        <dbReference type="ARBA" id="ARBA00023014"/>
    </source>
</evidence>
<accession>F8B4Z5</accession>
<dbReference type="InterPro" id="IPR015424">
    <property type="entry name" value="PyrdxlP-dep_Trfase"/>
</dbReference>
<keyword evidence="13" id="KW-1185">Reference proteome</keyword>
<dbReference type="GO" id="GO:0046872">
    <property type="term" value="F:metal ion binding"/>
    <property type="evidence" value="ECO:0007669"/>
    <property type="project" value="UniProtKB-KW"/>
</dbReference>
<dbReference type="GO" id="GO:0031071">
    <property type="term" value="F:cysteine desulfurase activity"/>
    <property type="evidence" value="ECO:0007669"/>
    <property type="project" value="UniProtKB-EC"/>
</dbReference>
<evidence type="ECO:0000259" key="11">
    <source>
        <dbReference type="Pfam" id="PF00266"/>
    </source>
</evidence>
<evidence type="ECO:0000256" key="2">
    <source>
        <dbReference type="ARBA" id="ARBA00006490"/>
    </source>
</evidence>
<keyword evidence="6" id="KW-0663">Pyridoxal phosphate</keyword>
<dbReference type="AlphaFoldDB" id="F8B4Z5"/>
<evidence type="ECO:0000256" key="3">
    <source>
        <dbReference type="ARBA" id="ARBA00012239"/>
    </source>
</evidence>
<evidence type="ECO:0000256" key="7">
    <source>
        <dbReference type="ARBA" id="ARBA00023004"/>
    </source>
</evidence>
<comment type="catalytic activity">
    <reaction evidence="9">
        <text>(sulfur carrier)-H + L-cysteine = (sulfur carrier)-SH + L-alanine</text>
        <dbReference type="Rhea" id="RHEA:43892"/>
        <dbReference type="Rhea" id="RHEA-COMP:14737"/>
        <dbReference type="Rhea" id="RHEA-COMP:14739"/>
        <dbReference type="ChEBI" id="CHEBI:29917"/>
        <dbReference type="ChEBI" id="CHEBI:35235"/>
        <dbReference type="ChEBI" id="CHEBI:57972"/>
        <dbReference type="ChEBI" id="CHEBI:64428"/>
        <dbReference type="EC" id="2.8.1.7"/>
    </reaction>
</comment>
<evidence type="ECO:0000313" key="13">
    <source>
        <dbReference type="Proteomes" id="UP000001549"/>
    </source>
</evidence>
<reference evidence="12 13" key="1">
    <citation type="submission" date="2011-05" db="EMBL/GenBank/DDBJ databases">
        <title>Complete sequence of chromosome of Frankia symbiont of Datisca glomerata.</title>
        <authorList>
            <consortium name="US DOE Joint Genome Institute"/>
            <person name="Lucas S."/>
            <person name="Han J."/>
            <person name="Lapidus A."/>
            <person name="Cheng J.-F."/>
            <person name="Goodwin L."/>
            <person name="Pitluck S."/>
            <person name="Peters L."/>
            <person name="Mikhailova N."/>
            <person name="Chertkov O."/>
            <person name="Teshima H."/>
            <person name="Han C."/>
            <person name="Tapia R."/>
            <person name="Land M."/>
            <person name="Hauser L."/>
            <person name="Kyrpides N."/>
            <person name="Ivanova N."/>
            <person name="Pagani I."/>
            <person name="Berry A."/>
            <person name="Pawlowski K."/>
            <person name="Persson T."/>
            <person name="Vanden Heuvel B."/>
            <person name="Benson D."/>
            <person name="Woyke T."/>
        </authorList>
    </citation>
    <scope>NUCLEOTIDE SEQUENCE [LARGE SCALE GENOMIC DNA]</scope>
    <source>
        <strain evidence="13">4085684</strain>
    </source>
</reference>
<dbReference type="KEGG" id="fsy:FsymDg_2791"/>
<dbReference type="HOGENOM" id="CLU_003433_0_0_11"/>
<dbReference type="Gene3D" id="3.40.640.10">
    <property type="entry name" value="Type I PLP-dependent aspartate aminotransferase-like (Major domain)"/>
    <property type="match status" value="1"/>
</dbReference>
<dbReference type="STRING" id="656024.FsymDg_2791"/>
<dbReference type="InterPro" id="IPR015421">
    <property type="entry name" value="PyrdxlP-dep_Trfase_major"/>
</dbReference>
<dbReference type="Proteomes" id="UP000001549">
    <property type="component" value="Chromosome"/>
</dbReference>
<dbReference type="eggNOG" id="COG1104">
    <property type="taxonomic scope" value="Bacteria"/>
</dbReference>
<dbReference type="PANTHER" id="PTHR11601:SF34">
    <property type="entry name" value="CYSTEINE DESULFURASE"/>
    <property type="match status" value="1"/>
</dbReference>
<feature type="domain" description="Aminotransferase class V" evidence="11">
    <location>
        <begin position="5"/>
        <end position="371"/>
    </location>
</feature>
<organism evidence="12 13">
    <name type="scientific">Candidatus Protofrankia datiscae</name>
    <dbReference type="NCBI Taxonomy" id="2716812"/>
    <lineage>
        <taxon>Bacteria</taxon>
        <taxon>Bacillati</taxon>
        <taxon>Actinomycetota</taxon>
        <taxon>Actinomycetes</taxon>
        <taxon>Frankiales</taxon>
        <taxon>Frankiaceae</taxon>
        <taxon>Protofrankia</taxon>
    </lineage>
</organism>
<evidence type="ECO:0000256" key="10">
    <source>
        <dbReference type="RuleBase" id="RU004504"/>
    </source>
</evidence>
<evidence type="ECO:0000313" key="12">
    <source>
        <dbReference type="EMBL" id="AEH10127.1"/>
    </source>
</evidence>
<dbReference type="GO" id="GO:0051536">
    <property type="term" value="F:iron-sulfur cluster binding"/>
    <property type="evidence" value="ECO:0007669"/>
    <property type="project" value="UniProtKB-KW"/>
</dbReference>
<gene>
    <name evidence="12" type="ordered locus">FsymDg_2791</name>
</gene>
<protein>
    <recommendedName>
        <fullName evidence="3">cysteine desulfurase</fullName>
        <ecNumber evidence="3">2.8.1.7</ecNumber>
    </recommendedName>
</protein>
<comment type="similarity">
    <text evidence="2">Belongs to the class-V pyridoxal-phosphate-dependent aminotransferase family. NifS/IscS subfamily.</text>
</comment>
<keyword evidence="4 12" id="KW-0808">Transferase</keyword>
<evidence type="ECO:0000256" key="1">
    <source>
        <dbReference type="ARBA" id="ARBA00001933"/>
    </source>
</evidence>
<dbReference type="PANTHER" id="PTHR11601">
    <property type="entry name" value="CYSTEINE DESULFURYLASE FAMILY MEMBER"/>
    <property type="match status" value="1"/>
</dbReference>
<keyword evidence="8" id="KW-0411">Iron-sulfur</keyword>
<dbReference type="InterPro" id="IPR015422">
    <property type="entry name" value="PyrdxlP-dep_Trfase_small"/>
</dbReference>
<dbReference type="Pfam" id="PF00266">
    <property type="entry name" value="Aminotran_5"/>
    <property type="match status" value="1"/>
</dbReference>
<dbReference type="Gene3D" id="3.90.1150.10">
    <property type="entry name" value="Aspartate Aminotransferase, domain 1"/>
    <property type="match status" value="1"/>
</dbReference>